<evidence type="ECO:0000256" key="2">
    <source>
        <dbReference type="ARBA" id="ARBA00022679"/>
    </source>
</evidence>
<gene>
    <name evidence="3" type="ORF">JD77_04550</name>
</gene>
<dbReference type="GO" id="GO:0009244">
    <property type="term" value="P:lipopolysaccharide core region biosynthetic process"/>
    <property type="evidence" value="ECO:0007669"/>
    <property type="project" value="TreeGrafter"/>
</dbReference>
<dbReference type="GO" id="GO:0008713">
    <property type="term" value="F:ADP-heptose-lipopolysaccharide heptosyltransferase activity"/>
    <property type="evidence" value="ECO:0007669"/>
    <property type="project" value="TreeGrafter"/>
</dbReference>
<comment type="caution">
    <text evidence="3">The sequence shown here is derived from an EMBL/GenBank/DDBJ whole genome shotgun (WGS) entry which is preliminary data.</text>
</comment>
<dbReference type="InterPro" id="IPR051199">
    <property type="entry name" value="LPS_LOS_Heptosyltrfase"/>
</dbReference>
<keyword evidence="1" id="KW-0328">Glycosyltransferase</keyword>
<dbReference type="PANTHER" id="PTHR30160">
    <property type="entry name" value="TETRAACYLDISACCHARIDE 4'-KINASE-RELATED"/>
    <property type="match status" value="1"/>
</dbReference>
<sequence>MARTYGEILVVDLLGGIGDLLMLLPAVHGLARRNPGARLRVLTHEPGAELVRADPAVTRVRTPRHGRAGAEREAVLDALAAAPPDLAVTTTRYDGIPDLLEATGARCVTDLWRRPPPDQPVGERYLAILHAEGLLDGVDLTARPRVHLPAAARAAGERAVARLVGEPPAPPVVLVTDAGMAVKRWPAGRWRELADALTGLGHPVLAVGADPVDPVAVPLPRGDLPTLAGQFAAVARRGGVVVGPDTGPVRLAAAAGVPTVGLFGPTDARRYGMARASGAAVAGSPAAGVDLQGLADCPHRLPTAITEQPCWWQACCPLDPSGPACLADLRVADVLAATRAAAGRGTATARDGRGAGLAGRWRVS</sequence>
<evidence type="ECO:0000313" key="4">
    <source>
        <dbReference type="Proteomes" id="UP000319825"/>
    </source>
</evidence>
<dbReference type="CDD" id="cd03789">
    <property type="entry name" value="GT9_LPS_heptosyltransferase"/>
    <property type="match status" value="1"/>
</dbReference>
<evidence type="ECO:0000313" key="3">
    <source>
        <dbReference type="EMBL" id="TWH69540.1"/>
    </source>
</evidence>
<protein>
    <submittedName>
        <fullName evidence="3">Heptosyltransferase-2</fullName>
    </submittedName>
</protein>
<organism evidence="3 4">
    <name type="scientific">Micromonospora olivasterospora</name>
    <dbReference type="NCBI Taxonomy" id="1880"/>
    <lineage>
        <taxon>Bacteria</taxon>
        <taxon>Bacillati</taxon>
        <taxon>Actinomycetota</taxon>
        <taxon>Actinomycetes</taxon>
        <taxon>Micromonosporales</taxon>
        <taxon>Micromonosporaceae</taxon>
        <taxon>Micromonospora</taxon>
    </lineage>
</organism>
<name>A0A562IEY4_MICOL</name>
<accession>A0A562IEY4</accession>
<keyword evidence="4" id="KW-1185">Reference proteome</keyword>
<dbReference type="EMBL" id="VLKE01000001">
    <property type="protein sequence ID" value="TWH69540.1"/>
    <property type="molecule type" value="Genomic_DNA"/>
</dbReference>
<reference evidence="3 4" key="1">
    <citation type="submission" date="2019-07" db="EMBL/GenBank/DDBJ databases">
        <title>R&amp;d 2014.</title>
        <authorList>
            <person name="Klenk H.-P."/>
        </authorList>
    </citation>
    <scope>NUCLEOTIDE SEQUENCE [LARGE SCALE GENOMIC DNA]</scope>
    <source>
        <strain evidence="3 4">DSM 43868</strain>
    </source>
</reference>
<proteinExistence type="predicted"/>
<dbReference type="AlphaFoldDB" id="A0A562IEY4"/>
<evidence type="ECO:0000256" key="1">
    <source>
        <dbReference type="ARBA" id="ARBA00022676"/>
    </source>
</evidence>
<dbReference type="Gene3D" id="3.40.50.2000">
    <property type="entry name" value="Glycogen Phosphorylase B"/>
    <property type="match status" value="2"/>
</dbReference>
<dbReference type="InterPro" id="IPR002201">
    <property type="entry name" value="Glyco_trans_9"/>
</dbReference>
<dbReference type="PANTHER" id="PTHR30160:SF1">
    <property type="entry name" value="LIPOPOLYSACCHARIDE 1,2-N-ACETYLGLUCOSAMINETRANSFERASE-RELATED"/>
    <property type="match status" value="1"/>
</dbReference>
<dbReference type="Pfam" id="PF01075">
    <property type="entry name" value="Glyco_transf_9"/>
    <property type="match status" value="1"/>
</dbReference>
<keyword evidence="2 3" id="KW-0808">Transferase</keyword>
<dbReference type="Proteomes" id="UP000319825">
    <property type="component" value="Unassembled WGS sequence"/>
</dbReference>
<dbReference type="SUPFAM" id="SSF53756">
    <property type="entry name" value="UDP-Glycosyltransferase/glycogen phosphorylase"/>
    <property type="match status" value="1"/>
</dbReference>
<dbReference type="GO" id="GO:0005829">
    <property type="term" value="C:cytosol"/>
    <property type="evidence" value="ECO:0007669"/>
    <property type="project" value="TreeGrafter"/>
</dbReference>
<dbReference type="RefSeq" id="WP_211372632.1">
    <property type="nucleotide sequence ID" value="NZ_BAAATQ010000218.1"/>
</dbReference>